<feature type="compositionally biased region" description="Gly residues" evidence="1">
    <location>
        <begin position="31"/>
        <end position="72"/>
    </location>
</feature>
<sequence>MHRNTLARARLDGAGWAHPYTDPFVCYADGGDGGGSGSGSGGAGDGTGGTGSGQGGQGSGPSGSQSGQGGSGTDPWAGYQWDGKVDSLPEPVAKVIREAREDAGKARTVAKANAATEARNELLGTISKALGLEGDKPPTAEQLTQQLTESHGKLTAAEERAASATLELHVYKTANRLGADADALLDSRSFCDQIDNIDPAGKTPEEFNAAVEQAIRAALDGNPQLRAGRAPRRGGGDFAGGPGTERRPTSLNDAIAARLGG</sequence>
<evidence type="ECO:0000256" key="1">
    <source>
        <dbReference type="SAM" id="MobiDB-lite"/>
    </source>
</evidence>
<dbReference type="GeneID" id="40831229"/>
<dbReference type="AlphaFoldDB" id="A0A1G9VYC2"/>
<gene>
    <name evidence="2" type="ORF">SAMN05444921_11350</name>
</gene>
<dbReference type="EMBL" id="FNHI01000013">
    <property type="protein sequence ID" value="SDM77254.1"/>
    <property type="molecule type" value="Genomic_DNA"/>
</dbReference>
<keyword evidence="3" id="KW-1185">Reference proteome</keyword>
<evidence type="ECO:0000313" key="2">
    <source>
        <dbReference type="EMBL" id="SDM77254.1"/>
    </source>
</evidence>
<feature type="region of interest" description="Disordered" evidence="1">
    <location>
        <begin position="31"/>
        <end position="84"/>
    </location>
</feature>
<dbReference type="Proteomes" id="UP000199063">
    <property type="component" value="Unassembled WGS sequence"/>
</dbReference>
<name>A0A1G9VYC2_9ACTN</name>
<organism evidence="2 3">
    <name type="scientific">Streptomyces wuyuanensis</name>
    <dbReference type="NCBI Taxonomy" id="1196353"/>
    <lineage>
        <taxon>Bacteria</taxon>
        <taxon>Bacillati</taxon>
        <taxon>Actinomycetota</taxon>
        <taxon>Actinomycetes</taxon>
        <taxon>Kitasatosporales</taxon>
        <taxon>Streptomycetaceae</taxon>
        <taxon>Streptomyces</taxon>
    </lineage>
</organism>
<reference evidence="3" key="1">
    <citation type="submission" date="2016-10" db="EMBL/GenBank/DDBJ databases">
        <authorList>
            <person name="Varghese N."/>
            <person name="Submissions S."/>
        </authorList>
    </citation>
    <scope>NUCLEOTIDE SEQUENCE [LARGE SCALE GENOMIC DNA]</scope>
    <source>
        <strain evidence="3">CGMCC 4.7042</strain>
    </source>
</reference>
<accession>A0A1G9VYC2</accession>
<dbReference type="STRING" id="1196353.SAMN05444921_11350"/>
<protein>
    <submittedName>
        <fullName evidence="2">Uncharacterized protein</fullName>
    </submittedName>
</protein>
<dbReference type="RefSeq" id="WP_093656615.1">
    <property type="nucleotide sequence ID" value="NZ_FNHI01000013.1"/>
</dbReference>
<evidence type="ECO:0000313" key="3">
    <source>
        <dbReference type="Proteomes" id="UP000199063"/>
    </source>
</evidence>
<dbReference type="OrthoDB" id="4546967at2"/>
<feature type="region of interest" description="Disordered" evidence="1">
    <location>
        <begin position="219"/>
        <end position="261"/>
    </location>
</feature>
<proteinExistence type="predicted"/>